<evidence type="ECO:0000256" key="4">
    <source>
        <dbReference type="ARBA" id="ARBA00022723"/>
    </source>
</evidence>
<dbReference type="PANTHER" id="PTHR15822:SF4">
    <property type="entry name" value="TYROSYL-DNA PHOSPHODIESTERASE 2"/>
    <property type="match status" value="1"/>
</dbReference>
<evidence type="ECO:0000256" key="5">
    <source>
        <dbReference type="ARBA" id="ARBA00022763"/>
    </source>
</evidence>
<comment type="cofactor">
    <cofactor evidence="2">
        <name>Mg(2+)</name>
        <dbReference type="ChEBI" id="CHEBI:18420"/>
    </cofactor>
</comment>
<keyword evidence="7" id="KW-0460">Magnesium</keyword>
<evidence type="ECO:0000256" key="3">
    <source>
        <dbReference type="ARBA" id="ARBA00022722"/>
    </source>
</evidence>
<evidence type="ECO:0000313" key="11">
    <source>
        <dbReference type="Proteomes" id="UP001156694"/>
    </source>
</evidence>
<evidence type="ECO:0000256" key="8">
    <source>
        <dbReference type="ARBA" id="ARBA00023204"/>
    </source>
</evidence>
<dbReference type="PANTHER" id="PTHR15822">
    <property type="entry name" value="TRAF AND TNF RECEPTOR-ASSOCIATED PROTEIN"/>
    <property type="match status" value="1"/>
</dbReference>
<dbReference type="InterPro" id="IPR051547">
    <property type="entry name" value="TDP2-like"/>
</dbReference>
<keyword evidence="6" id="KW-0378">Hydrolase</keyword>
<gene>
    <name evidence="10" type="ORF">GCM10007939_25440</name>
</gene>
<dbReference type="Gene3D" id="3.60.10.10">
    <property type="entry name" value="Endonuclease/exonuclease/phosphatase"/>
    <property type="match status" value="1"/>
</dbReference>
<keyword evidence="8" id="KW-0234">DNA repair</keyword>
<reference evidence="11" key="1">
    <citation type="journal article" date="2019" name="Int. J. Syst. Evol. Microbiol.">
        <title>The Global Catalogue of Microorganisms (GCM) 10K type strain sequencing project: providing services to taxonomists for standard genome sequencing and annotation.</title>
        <authorList>
            <consortium name="The Broad Institute Genomics Platform"/>
            <consortium name="The Broad Institute Genome Sequencing Center for Infectious Disease"/>
            <person name="Wu L."/>
            <person name="Ma J."/>
        </authorList>
    </citation>
    <scope>NUCLEOTIDE SEQUENCE [LARGE SCALE GENOMIC DNA]</scope>
    <source>
        <strain evidence="11">NBRC 110140</strain>
    </source>
</reference>
<dbReference type="RefSeq" id="WP_284379949.1">
    <property type="nucleotide sequence ID" value="NZ_BSNN01000008.1"/>
</dbReference>
<evidence type="ECO:0000256" key="2">
    <source>
        <dbReference type="ARBA" id="ARBA00001946"/>
    </source>
</evidence>
<evidence type="ECO:0000256" key="6">
    <source>
        <dbReference type="ARBA" id="ARBA00022801"/>
    </source>
</evidence>
<keyword evidence="11" id="KW-1185">Reference proteome</keyword>
<protein>
    <submittedName>
        <fullName evidence="10">Endonuclease</fullName>
    </submittedName>
</protein>
<evidence type="ECO:0000313" key="10">
    <source>
        <dbReference type="EMBL" id="GLQ36260.1"/>
    </source>
</evidence>
<evidence type="ECO:0000256" key="1">
    <source>
        <dbReference type="ARBA" id="ARBA00001936"/>
    </source>
</evidence>
<organism evidence="10 11">
    <name type="scientific">Amylibacter marinus</name>
    <dbReference type="NCBI Taxonomy" id="1475483"/>
    <lineage>
        <taxon>Bacteria</taxon>
        <taxon>Pseudomonadati</taxon>
        <taxon>Pseudomonadota</taxon>
        <taxon>Alphaproteobacteria</taxon>
        <taxon>Rhodobacterales</taxon>
        <taxon>Paracoccaceae</taxon>
        <taxon>Amylibacter</taxon>
    </lineage>
</organism>
<keyword evidence="4" id="KW-0479">Metal-binding</keyword>
<dbReference type="Pfam" id="PF03372">
    <property type="entry name" value="Exo_endo_phos"/>
    <property type="match status" value="1"/>
</dbReference>
<evidence type="ECO:0000259" key="9">
    <source>
        <dbReference type="Pfam" id="PF03372"/>
    </source>
</evidence>
<comment type="caution">
    <text evidence="10">The sequence shown here is derived from an EMBL/GenBank/DDBJ whole genome shotgun (WGS) entry which is preliminary data.</text>
</comment>
<dbReference type="InterPro" id="IPR036691">
    <property type="entry name" value="Endo/exonu/phosph_ase_sf"/>
</dbReference>
<dbReference type="SUPFAM" id="SSF56219">
    <property type="entry name" value="DNase I-like"/>
    <property type="match status" value="1"/>
</dbReference>
<evidence type="ECO:0000256" key="7">
    <source>
        <dbReference type="ARBA" id="ARBA00022842"/>
    </source>
</evidence>
<dbReference type="GO" id="GO:0004519">
    <property type="term" value="F:endonuclease activity"/>
    <property type="evidence" value="ECO:0007669"/>
    <property type="project" value="UniProtKB-KW"/>
</dbReference>
<accession>A0ABQ5VXV3</accession>
<keyword evidence="3" id="KW-0540">Nuclease</keyword>
<name>A0ABQ5VXV3_9RHOB</name>
<feature type="domain" description="Endonuclease/exonuclease/phosphatase" evidence="9">
    <location>
        <begin position="67"/>
        <end position="304"/>
    </location>
</feature>
<sequence>MRLYTQALCQTLPAVSSELTDRILAAPRTPQAHRALMAQLEALHKIEVKWEGSVSAPLPHEVTIAAWNLERCLDPIASAHTLAAHAPDIVLLSEMDCGMARTHQAHTTQILAQSMGMGYAYGVEFHELGLGSGPELERVVDDHNQSGWHGNAILSKTPPKQIFQIRLDDHGHWFCGAQGVDDAQPRIGGRVAIAAIFPTTQGYVCAVSTHLESAGNIGIRQSQVDRIIAAVDDFAPGLPVVIGGDLNTGNNLASNDWRDETLFAAAERQGFSFENNAGGVTTRPSRLTRFPDRAMKLDWFFHRDCKGLDCEIVAALDTSGVPLSDHEMILGRFSL</sequence>
<dbReference type="Proteomes" id="UP001156694">
    <property type="component" value="Unassembled WGS sequence"/>
</dbReference>
<dbReference type="EMBL" id="BSNN01000008">
    <property type="protein sequence ID" value="GLQ36260.1"/>
    <property type="molecule type" value="Genomic_DNA"/>
</dbReference>
<comment type="cofactor">
    <cofactor evidence="1">
        <name>Mn(2+)</name>
        <dbReference type="ChEBI" id="CHEBI:29035"/>
    </cofactor>
</comment>
<keyword evidence="5" id="KW-0227">DNA damage</keyword>
<dbReference type="InterPro" id="IPR005135">
    <property type="entry name" value="Endo/exonuclease/phosphatase"/>
</dbReference>
<proteinExistence type="predicted"/>
<keyword evidence="10" id="KW-0255">Endonuclease</keyword>